<organism evidence="2 3">
    <name type="scientific">Mycobacterium riyadhense</name>
    <dbReference type="NCBI Taxonomy" id="486698"/>
    <lineage>
        <taxon>Bacteria</taxon>
        <taxon>Bacillati</taxon>
        <taxon>Actinomycetota</taxon>
        <taxon>Actinomycetes</taxon>
        <taxon>Mycobacteriales</taxon>
        <taxon>Mycobacteriaceae</taxon>
        <taxon>Mycobacterium</taxon>
    </lineage>
</organism>
<accession>A0A1X2BYH8</accession>
<keyword evidence="3" id="KW-1185">Reference proteome</keyword>
<dbReference type="GeneID" id="93494283"/>
<evidence type="ECO:0000259" key="1">
    <source>
        <dbReference type="Pfam" id="PF01402"/>
    </source>
</evidence>
<dbReference type="Proteomes" id="UP000193087">
    <property type="component" value="Unassembled WGS sequence"/>
</dbReference>
<dbReference type="STRING" id="486698.AWC22_26190"/>
<evidence type="ECO:0000313" key="3">
    <source>
        <dbReference type="Proteomes" id="UP000193087"/>
    </source>
</evidence>
<dbReference type="Pfam" id="PF01402">
    <property type="entry name" value="RHH_1"/>
    <property type="match status" value="1"/>
</dbReference>
<proteinExistence type="predicted"/>
<dbReference type="RefSeq" id="WP_085252047.1">
    <property type="nucleotide sequence ID" value="NZ_CAJMWI010000001.1"/>
</dbReference>
<gene>
    <name evidence="2" type="ORF">AWC22_26190</name>
</gene>
<dbReference type="EMBL" id="LQPQ01000171">
    <property type="protein sequence ID" value="ORW68775.1"/>
    <property type="molecule type" value="Genomic_DNA"/>
</dbReference>
<feature type="domain" description="Ribbon-helix-helix protein CopG" evidence="1">
    <location>
        <begin position="8"/>
        <end position="45"/>
    </location>
</feature>
<reference evidence="2 3" key="1">
    <citation type="submission" date="2016-01" db="EMBL/GenBank/DDBJ databases">
        <title>The new phylogeny of the genus Mycobacterium.</title>
        <authorList>
            <person name="Tarcisio F."/>
            <person name="Conor M."/>
            <person name="Antonella G."/>
            <person name="Elisabetta G."/>
            <person name="Giulia F.S."/>
            <person name="Sara T."/>
            <person name="Anna F."/>
            <person name="Clotilde B."/>
            <person name="Roberto B."/>
            <person name="Veronica D.S."/>
            <person name="Fabio R."/>
            <person name="Monica P."/>
            <person name="Olivier J."/>
            <person name="Enrico T."/>
            <person name="Nicola S."/>
        </authorList>
    </citation>
    <scope>NUCLEOTIDE SEQUENCE [LARGE SCALE GENOMIC DNA]</scope>
    <source>
        <strain evidence="2 3">DSM 45176</strain>
    </source>
</reference>
<evidence type="ECO:0000313" key="2">
    <source>
        <dbReference type="EMBL" id="ORW68775.1"/>
    </source>
</evidence>
<protein>
    <submittedName>
        <fullName evidence="2">Antitoxin</fullName>
    </submittedName>
</protein>
<dbReference type="OrthoDB" id="4735331at2"/>
<dbReference type="AlphaFoldDB" id="A0A1X2BYH8"/>
<name>A0A1X2BYH8_9MYCO</name>
<dbReference type="CDD" id="cd21631">
    <property type="entry name" value="RHH_CopG_NikR-like"/>
    <property type="match status" value="1"/>
</dbReference>
<sequence length="79" mass="8930">MTYILRVKRLQIYIDEDVDRALAVEARRQRKSKAALIREYVAEHLRHPGPDPVDAFVGSFEGGADLSASVDDVVYGKRE</sequence>
<comment type="caution">
    <text evidence="2">The sequence shown here is derived from an EMBL/GenBank/DDBJ whole genome shotgun (WGS) entry which is preliminary data.</text>
</comment>
<dbReference type="GO" id="GO:0006355">
    <property type="term" value="P:regulation of DNA-templated transcription"/>
    <property type="evidence" value="ECO:0007669"/>
    <property type="project" value="InterPro"/>
</dbReference>
<dbReference type="InterPro" id="IPR002145">
    <property type="entry name" value="CopG"/>
</dbReference>